<accession>A0AA88YMG3</accession>
<feature type="region of interest" description="Disordered" evidence="1">
    <location>
        <begin position="902"/>
        <end position="926"/>
    </location>
</feature>
<reference evidence="4" key="1">
    <citation type="submission" date="2019-08" db="EMBL/GenBank/DDBJ databases">
        <title>The improved chromosome-level genome for the pearl oyster Pinctada fucata martensii using PacBio sequencing and Hi-C.</title>
        <authorList>
            <person name="Zheng Z."/>
        </authorList>
    </citation>
    <scope>NUCLEOTIDE SEQUENCE</scope>
    <source>
        <strain evidence="4">ZZ-2019</strain>
        <tissue evidence="4">Adductor muscle</tissue>
    </source>
</reference>
<dbReference type="PANTHER" id="PTHR46345">
    <property type="entry name" value="INVERTED FORMIN-2"/>
    <property type="match status" value="1"/>
</dbReference>
<dbReference type="Pfam" id="PF06367">
    <property type="entry name" value="Drf_FH3"/>
    <property type="match status" value="1"/>
</dbReference>
<evidence type="ECO:0000256" key="1">
    <source>
        <dbReference type="SAM" id="MobiDB-lite"/>
    </source>
</evidence>
<dbReference type="SMART" id="SM00498">
    <property type="entry name" value="FH2"/>
    <property type="match status" value="1"/>
</dbReference>
<keyword evidence="5" id="KW-1185">Reference proteome</keyword>
<dbReference type="InterPro" id="IPR010473">
    <property type="entry name" value="GTPase-bd"/>
</dbReference>
<dbReference type="InterPro" id="IPR016024">
    <property type="entry name" value="ARM-type_fold"/>
</dbReference>
<evidence type="ECO:0000313" key="5">
    <source>
        <dbReference type="Proteomes" id="UP001186944"/>
    </source>
</evidence>
<dbReference type="Gene3D" id="1.20.58.2220">
    <property type="entry name" value="Formin, FH2 domain"/>
    <property type="match status" value="1"/>
</dbReference>
<comment type="caution">
    <text evidence="4">The sequence shown here is derived from an EMBL/GenBank/DDBJ whole genome shotgun (WGS) entry which is preliminary data.</text>
</comment>
<dbReference type="Pfam" id="PF02181">
    <property type="entry name" value="FH2"/>
    <property type="match status" value="1"/>
</dbReference>
<feature type="domain" description="FH2" evidence="3">
    <location>
        <begin position="442"/>
        <end position="809"/>
    </location>
</feature>
<feature type="compositionally biased region" description="Basic residues" evidence="1">
    <location>
        <begin position="1118"/>
        <end position="1130"/>
    </location>
</feature>
<dbReference type="PANTHER" id="PTHR46345:SF8">
    <property type="entry name" value="FORMIN 3, ISOFORM B"/>
    <property type="match status" value="1"/>
</dbReference>
<dbReference type="PROSITE" id="PS51444">
    <property type="entry name" value="FH2"/>
    <property type="match status" value="1"/>
</dbReference>
<gene>
    <name evidence="4" type="ORF">FSP39_011867</name>
</gene>
<feature type="region of interest" description="Disordered" evidence="1">
    <location>
        <begin position="1106"/>
        <end position="1130"/>
    </location>
</feature>
<evidence type="ECO:0000313" key="4">
    <source>
        <dbReference type="EMBL" id="KAK3099925.1"/>
    </source>
</evidence>
<proteinExistence type="predicted"/>
<dbReference type="Pfam" id="PF06371">
    <property type="entry name" value="Drf_GBD"/>
    <property type="match status" value="1"/>
</dbReference>
<dbReference type="SUPFAM" id="SSF48371">
    <property type="entry name" value="ARM repeat"/>
    <property type="match status" value="1"/>
</dbReference>
<dbReference type="SUPFAM" id="SSF101447">
    <property type="entry name" value="Formin homology 2 domain (FH2 domain)"/>
    <property type="match status" value="1"/>
</dbReference>
<dbReference type="InterPro" id="IPR011989">
    <property type="entry name" value="ARM-like"/>
</dbReference>
<sequence length="1130" mass="127839">MSKIEMVYRDPNAIKMESQVKRGSPEKCISMFNSSTSLAMFYFLRMKLETAPEGWLQEFLELDGLDSILDSLYHLTGQRFNSVSCTILSLDCVSCIRAILNTGIGLKYMVCNTAYTQKLAHALTMESAMLKKEVYEMLSVVCAYNYTGYRHVLDTLSHLKSTTSQTYRFSVVVNELKDADTAPHKTAVLMFINCIINCTPDLVERNRIRNEFIGLQLLDILNFFRKEDPNGDLNIQLESFHTNKHSDEEAMNETDMDYNSPEDLIDLIQSKIFGTPKMASFINILQDLLSIDTVRGKNGENLWSTIEKYVHQTVHDSSLLPENSPGSSPLEMDALSLNISQGLKVIHDYQEYGVSPWQQGGQKVGQVTANQNGGDKSENDTGVELTPKMGRKCGKFLGEEYRRAYLNHSIYENVLYMEEDESTDIVTPTNKSALLRRYTITKPPIPQPKEKMKTVPLIKLSDNVINKYGSDSVWVIGPKEQLPAPDFSQLEGMFPEKPGPEENTEVTFLCTSTSRNMNLFLSQIEITPEKLLDRIDTGSEEVDLPTLHYLKQVLPEQEEVSLLQTYRGRRLTLGTTEQFILLLADIPDYMVQLQAYIVKVEAAKTMKNVRMTLDSMVTICKVILESPGIKQFLHFVLGAGNFLNHGCLRGDASGYKLSSLTRLIEVKSNTPNHSLLHHLIKSVQASHPEMLNKSFGDLQTELGKLTKQVSEIAHQLSGCENCRTRDKFHGLIEDIKQDLQTVQTSTDQLKTLREKVANFLCEDPVTYDLTATLMTLQQLCKQIQQCQQDNVTFQKQASHAKLKTDQLKSHHKQRVLTMEFGRDVGASSSVVESKHQVLEGILNDLKVGKFDPEIEASGLPGFENLQLSRISMYSEDFHPTNEISGFRTSSAADILSEEPRVASITSSNFTPKSEQPKRQGPAKFPLDLGTSSEQQQRMAKMMSRNLFPAPDVENTPNVFNVAERTLEQKNRRKSHNRSRSDFTDSMLDMEKWAKYEDMKLQESVLMDGHAPIAEQEITGTFDVTTLNLESDGKLLDKNDVKLYKDMQLYDDKENICCVQDGPVLKLPLEKHQLPELRSLQKSKQRGDRKTSLGNIFTRISRAVLKPRNSEPNIDAGKMKKGKRANPFKRL</sequence>
<evidence type="ECO:0000259" key="3">
    <source>
        <dbReference type="PROSITE" id="PS51444"/>
    </source>
</evidence>
<dbReference type="GO" id="GO:0031267">
    <property type="term" value="F:small GTPase binding"/>
    <property type="evidence" value="ECO:0007669"/>
    <property type="project" value="InterPro"/>
</dbReference>
<protein>
    <recommendedName>
        <fullName evidence="6">Inverted formin-2</fullName>
    </recommendedName>
</protein>
<dbReference type="InterPro" id="IPR042201">
    <property type="entry name" value="FH2_Formin_sf"/>
</dbReference>
<dbReference type="Gene3D" id="1.10.238.150">
    <property type="entry name" value="Formin, FH3 diaphanous domain"/>
    <property type="match status" value="1"/>
</dbReference>
<evidence type="ECO:0008006" key="6">
    <source>
        <dbReference type="Google" id="ProtNLM"/>
    </source>
</evidence>
<dbReference type="InterPro" id="IPR010472">
    <property type="entry name" value="FH3_dom"/>
</dbReference>
<dbReference type="EMBL" id="VSWD01000006">
    <property type="protein sequence ID" value="KAK3099925.1"/>
    <property type="molecule type" value="Genomic_DNA"/>
</dbReference>
<dbReference type="Gene3D" id="1.25.10.10">
    <property type="entry name" value="Leucine-rich Repeat Variant"/>
    <property type="match status" value="1"/>
</dbReference>
<dbReference type="AlphaFoldDB" id="A0AA88YMG3"/>
<dbReference type="Proteomes" id="UP001186944">
    <property type="component" value="Unassembled WGS sequence"/>
</dbReference>
<dbReference type="SMART" id="SM01140">
    <property type="entry name" value="Drf_GBD"/>
    <property type="match status" value="1"/>
</dbReference>
<dbReference type="InterPro" id="IPR015425">
    <property type="entry name" value="FH2_Formin"/>
</dbReference>
<organism evidence="4 5">
    <name type="scientific">Pinctada imbricata</name>
    <name type="common">Atlantic pearl-oyster</name>
    <name type="synonym">Pinctada martensii</name>
    <dbReference type="NCBI Taxonomy" id="66713"/>
    <lineage>
        <taxon>Eukaryota</taxon>
        <taxon>Metazoa</taxon>
        <taxon>Spiralia</taxon>
        <taxon>Lophotrochozoa</taxon>
        <taxon>Mollusca</taxon>
        <taxon>Bivalvia</taxon>
        <taxon>Autobranchia</taxon>
        <taxon>Pteriomorphia</taxon>
        <taxon>Pterioida</taxon>
        <taxon>Pterioidea</taxon>
        <taxon>Pteriidae</taxon>
        <taxon>Pinctada</taxon>
    </lineage>
</organism>
<feature type="domain" description="GBD/FH3" evidence="2">
    <location>
        <begin position="1"/>
        <end position="321"/>
    </location>
</feature>
<evidence type="ECO:0000259" key="2">
    <source>
        <dbReference type="PROSITE" id="PS51232"/>
    </source>
</evidence>
<dbReference type="InterPro" id="IPR014768">
    <property type="entry name" value="GBD/FH3_dom"/>
</dbReference>
<dbReference type="SMART" id="SM01139">
    <property type="entry name" value="Drf_FH3"/>
    <property type="match status" value="1"/>
</dbReference>
<feature type="compositionally biased region" description="Polar residues" evidence="1">
    <location>
        <begin position="903"/>
        <end position="913"/>
    </location>
</feature>
<dbReference type="PROSITE" id="PS51232">
    <property type="entry name" value="GBD_FH3"/>
    <property type="match status" value="1"/>
</dbReference>
<dbReference type="GO" id="GO:0003779">
    <property type="term" value="F:actin binding"/>
    <property type="evidence" value="ECO:0007669"/>
    <property type="project" value="InterPro"/>
</dbReference>
<name>A0AA88YMG3_PINIB</name>
<dbReference type="GO" id="GO:0030036">
    <property type="term" value="P:actin cytoskeleton organization"/>
    <property type="evidence" value="ECO:0007669"/>
    <property type="project" value="InterPro"/>
</dbReference>